<dbReference type="PROSITE" id="PS51125">
    <property type="entry name" value="NHL"/>
    <property type="match status" value="2"/>
</dbReference>
<feature type="repeat" description="NHL" evidence="2">
    <location>
        <begin position="245"/>
        <end position="275"/>
    </location>
</feature>
<dbReference type="PANTHER" id="PTHR13833">
    <property type="match status" value="1"/>
</dbReference>
<dbReference type="InterPro" id="IPR012854">
    <property type="entry name" value="Cu_amine_oxidase-like_N"/>
</dbReference>
<dbReference type="EMBL" id="JBHMDO010000024">
    <property type="protein sequence ID" value="MFB9327176.1"/>
    <property type="molecule type" value="Genomic_DNA"/>
</dbReference>
<evidence type="ECO:0000256" key="3">
    <source>
        <dbReference type="SAM" id="SignalP"/>
    </source>
</evidence>
<dbReference type="PANTHER" id="PTHR13833:SF71">
    <property type="entry name" value="NHL DOMAIN-CONTAINING PROTEIN"/>
    <property type="match status" value="1"/>
</dbReference>
<dbReference type="SUPFAM" id="SSF101898">
    <property type="entry name" value="NHL repeat"/>
    <property type="match status" value="1"/>
</dbReference>
<proteinExistence type="predicted"/>
<name>A0ABV5KRD9_9BACL</name>
<keyword evidence="1" id="KW-0677">Repeat</keyword>
<organism evidence="5 6">
    <name type="scientific">Paenibacillus aurantiacus</name>
    <dbReference type="NCBI Taxonomy" id="1936118"/>
    <lineage>
        <taxon>Bacteria</taxon>
        <taxon>Bacillati</taxon>
        <taxon>Bacillota</taxon>
        <taxon>Bacilli</taxon>
        <taxon>Bacillales</taxon>
        <taxon>Paenibacillaceae</taxon>
        <taxon>Paenibacillus</taxon>
    </lineage>
</organism>
<dbReference type="Pfam" id="PF07833">
    <property type="entry name" value="Cu_amine_oxidN1"/>
    <property type="match status" value="1"/>
</dbReference>
<protein>
    <submittedName>
        <fullName evidence="5">Stalk domain-containing protein</fullName>
    </submittedName>
</protein>
<dbReference type="Proteomes" id="UP001589747">
    <property type="component" value="Unassembled WGS sequence"/>
</dbReference>
<comment type="caution">
    <text evidence="5">The sequence shown here is derived from an EMBL/GenBank/DDBJ whole genome shotgun (WGS) entry which is preliminary data.</text>
</comment>
<reference evidence="5 6" key="1">
    <citation type="submission" date="2024-09" db="EMBL/GenBank/DDBJ databases">
        <authorList>
            <person name="Sun Q."/>
            <person name="Mori K."/>
        </authorList>
    </citation>
    <scope>NUCLEOTIDE SEQUENCE [LARGE SCALE GENOMIC DNA]</scope>
    <source>
        <strain evidence="5 6">TISTR 2452</strain>
    </source>
</reference>
<feature type="signal peptide" evidence="3">
    <location>
        <begin position="1"/>
        <end position="22"/>
    </location>
</feature>
<dbReference type="Gene3D" id="2.120.10.30">
    <property type="entry name" value="TolB, C-terminal domain"/>
    <property type="match status" value="4"/>
</dbReference>
<feature type="domain" description="Copper amine oxidase-like N-terminal" evidence="4">
    <location>
        <begin position="414"/>
        <end position="522"/>
    </location>
</feature>
<dbReference type="SUPFAM" id="SSF55383">
    <property type="entry name" value="Copper amine oxidase, domain N"/>
    <property type="match status" value="2"/>
</dbReference>
<keyword evidence="3" id="KW-0732">Signal</keyword>
<evidence type="ECO:0000256" key="1">
    <source>
        <dbReference type="ARBA" id="ARBA00022737"/>
    </source>
</evidence>
<dbReference type="RefSeq" id="WP_377495209.1">
    <property type="nucleotide sequence ID" value="NZ_JBHMDO010000024.1"/>
</dbReference>
<evidence type="ECO:0000256" key="2">
    <source>
        <dbReference type="PROSITE-ProRule" id="PRU00504"/>
    </source>
</evidence>
<evidence type="ECO:0000259" key="4">
    <source>
        <dbReference type="Pfam" id="PF07833"/>
    </source>
</evidence>
<accession>A0ABV5KRD9</accession>
<dbReference type="InterPro" id="IPR001258">
    <property type="entry name" value="NHL_repeat"/>
</dbReference>
<dbReference type="Gene3D" id="3.30.457.10">
    <property type="entry name" value="Copper amine oxidase-like, N-terminal domain"/>
    <property type="match status" value="1"/>
</dbReference>
<keyword evidence="6" id="KW-1185">Reference proteome</keyword>
<dbReference type="InterPro" id="IPR036582">
    <property type="entry name" value="Mao_N_sf"/>
</dbReference>
<feature type="repeat" description="NHL" evidence="2">
    <location>
        <begin position="126"/>
        <end position="156"/>
    </location>
</feature>
<feature type="chain" id="PRO_5047498762" evidence="3">
    <location>
        <begin position="23"/>
        <end position="529"/>
    </location>
</feature>
<evidence type="ECO:0000313" key="5">
    <source>
        <dbReference type="EMBL" id="MFB9327176.1"/>
    </source>
</evidence>
<sequence>MKKSISIAAMAATVLLTVLAPAAASGAAASAFTANKPLFEIHTLAGSGEFAFREGKGEESAFHQPTSLLADATSGSLILSDTRNQRIRAIAKDGVSSTLAGTDWADGEWNLPLGGLNDGKAGESVLNAPGGLAADAKGNIYVADTENHAIRMLDRAGVLTTIAGNGLIGSADGQAAQARFYHPLDVAVTTGGVIYVADTLNHVIRKIEAGIVSTIGKAPERAILSSEEAELAGNFADGPIAEAMFNEPSGLALDTQGNLYVSDTGNQRIRYIDFTKGVVTTVAGGKSGSFPGYGADEAYVSGDYADGKASDAKFNSPRGLALTAEGGLLIADSLNHVIRYLKDGVVTTLAGTPGDTGRVDGVASASGFNQPTDVTWLGNNSFAVADAGNNRISVVKPYAIPTGLKKGAAIQLLLDQQLVASDAAPEVTAGTTFVPVRVITEKLGFTVHYKAGTTVLTKGDLSYTLTAKSAAIVKTAAGQAVHNVTLPSPAYYNNGRLFVPVRFFAEEAGLDVQWLSDTGSVLLRHKQFS</sequence>
<evidence type="ECO:0000313" key="6">
    <source>
        <dbReference type="Proteomes" id="UP001589747"/>
    </source>
</evidence>
<dbReference type="Pfam" id="PF01436">
    <property type="entry name" value="NHL"/>
    <property type="match status" value="3"/>
</dbReference>
<dbReference type="InterPro" id="IPR011042">
    <property type="entry name" value="6-blade_b-propeller_TolB-like"/>
</dbReference>
<gene>
    <name evidence="5" type="ORF">ACFFSY_14710</name>
</gene>